<gene>
    <name evidence="1" type="ORF">PPRIM_AZ9-3.1.T0140108</name>
</gene>
<name>A0A8S1K791_PARPR</name>
<sequence>MIRQISDLKQINSEVTKQQQKQQQQKKEEIYKIFDNSTYALSIVLNDKEENQASQVLDSLSILLDNMQNQIETSLNERTFFKYPTYSIKKLYYRKMDSSISSESENSQRFIEQQIKETQQLQMKQQLGNILIFDIQKESQTNNNCFLAACQSIKNSNKKIIFINLSGLDNKDNTYQYQFEVKPNYVYVNFKEFKQQYKQSQCYCGQLNEKKFFNIYFNYGENQMFQWDQFKLIYRLHIKKLIKKVNSDLFILSIAKPLGSKSSQRYIRFDDGCLQRIIEKFCKLAQNKLFINLILLDLKETSPQELKYKTNDQDMIRFLNCIQQGAIGNKIQSKINFDLDKDKSSLSLKYIIWLQEFVNIQIKVKLDPIFLKMYQRELRNLLLNNTFIQSEEYLSESALMILNTKQIHKETNLYYEKKKLQFFFNSQLLVDYSNKLVVLLQQDELKKNQYFLYYSEIQEDQQIIQCQRILLNDYIDDALLFDSQKKASLSVKNMRIIQKNQQLIYQKMIYIHSIANDIILEIQCFGDKQVKILKRNKDLDRVDAEKFQKQKTIIRDQSIISDLVKNRRGPCVVQNSPISETDFMIIGGEFQNDPTHCNIIEIVKLDEMNQSGFHSYILQKELLFAKGSFVPWPYMLVLSSNQQPYQYIFLPGDYKNQINCSNKPIVNVYQYYAYQLTTLIDSFQFQWKKLNIIYDNSNLGNYQPFPIQYFSGNQSNVLCMVDSKITKWIIAKTINKQILFGSKGKKEFFKCLEDIDSNVSLTDIEQIIITAEIFINENNLIIKEKFYQTGKEVILQKKIVDFTNEDLILF</sequence>
<evidence type="ECO:0000313" key="1">
    <source>
        <dbReference type="EMBL" id="CAD8049675.1"/>
    </source>
</evidence>
<dbReference type="AlphaFoldDB" id="A0A8S1K791"/>
<reference evidence="1" key="1">
    <citation type="submission" date="2021-01" db="EMBL/GenBank/DDBJ databases">
        <authorList>
            <consortium name="Genoscope - CEA"/>
            <person name="William W."/>
        </authorList>
    </citation>
    <scope>NUCLEOTIDE SEQUENCE</scope>
</reference>
<dbReference type="Proteomes" id="UP000688137">
    <property type="component" value="Unassembled WGS sequence"/>
</dbReference>
<dbReference type="EMBL" id="CAJJDM010000011">
    <property type="protein sequence ID" value="CAD8049675.1"/>
    <property type="molecule type" value="Genomic_DNA"/>
</dbReference>
<evidence type="ECO:0000313" key="2">
    <source>
        <dbReference type="Proteomes" id="UP000688137"/>
    </source>
</evidence>
<protein>
    <submittedName>
        <fullName evidence="1">Uncharacterized protein</fullName>
    </submittedName>
</protein>
<organism evidence="1 2">
    <name type="scientific">Paramecium primaurelia</name>
    <dbReference type="NCBI Taxonomy" id="5886"/>
    <lineage>
        <taxon>Eukaryota</taxon>
        <taxon>Sar</taxon>
        <taxon>Alveolata</taxon>
        <taxon>Ciliophora</taxon>
        <taxon>Intramacronucleata</taxon>
        <taxon>Oligohymenophorea</taxon>
        <taxon>Peniculida</taxon>
        <taxon>Parameciidae</taxon>
        <taxon>Paramecium</taxon>
    </lineage>
</organism>
<keyword evidence="2" id="KW-1185">Reference proteome</keyword>
<dbReference type="OMA" id="WDQFKLI"/>
<accession>A0A8S1K791</accession>
<proteinExistence type="predicted"/>
<comment type="caution">
    <text evidence="1">The sequence shown here is derived from an EMBL/GenBank/DDBJ whole genome shotgun (WGS) entry which is preliminary data.</text>
</comment>